<keyword evidence="3" id="KW-1185">Reference proteome</keyword>
<evidence type="ECO:0000256" key="1">
    <source>
        <dbReference type="ARBA" id="ARBA00006450"/>
    </source>
</evidence>
<dbReference type="Gene3D" id="1.10.10.610">
    <property type="entry name" value="YehU-like"/>
    <property type="match status" value="1"/>
</dbReference>
<proteinExistence type="inferred from homology"/>
<dbReference type="InterPro" id="IPR036685">
    <property type="entry name" value="YehU-like_sf"/>
</dbReference>
<dbReference type="AlphaFoldDB" id="A0A401FYX0"/>
<protein>
    <recommendedName>
        <fullName evidence="4">YheU family protein</fullName>
    </recommendedName>
</protein>
<dbReference type="OrthoDB" id="5397420at2"/>
<reference evidence="3" key="1">
    <citation type="submission" date="2017-11" db="EMBL/GenBank/DDBJ databases">
        <authorList>
            <person name="Watanabe M."/>
            <person name="Kojima H."/>
        </authorList>
    </citation>
    <scope>NUCLEOTIDE SEQUENCE [LARGE SCALE GENOMIC DNA]</scope>
    <source>
        <strain evidence="3">Tokyo 01</strain>
    </source>
</reference>
<dbReference type="Pfam" id="PF06794">
    <property type="entry name" value="UPF0270"/>
    <property type="match status" value="1"/>
</dbReference>
<dbReference type="InterPro" id="IPR010648">
    <property type="entry name" value="UPF0270"/>
</dbReference>
<comment type="caution">
    <text evidence="2">The sequence shown here is derived from an EMBL/GenBank/DDBJ whole genome shotgun (WGS) entry which is preliminary data.</text>
</comment>
<dbReference type="EMBL" id="BEXT01000001">
    <property type="protein sequence ID" value="GBC62192.1"/>
    <property type="molecule type" value="Genomic_DNA"/>
</dbReference>
<dbReference type="RefSeq" id="WP_124329387.1">
    <property type="nucleotide sequence ID" value="NZ_BEXT01000001.1"/>
</dbReference>
<evidence type="ECO:0000313" key="3">
    <source>
        <dbReference type="Proteomes" id="UP000288096"/>
    </source>
</evidence>
<accession>A0A401FYX0</accession>
<evidence type="ECO:0000313" key="2">
    <source>
        <dbReference type="EMBL" id="GBC62192.1"/>
    </source>
</evidence>
<evidence type="ECO:0008006" key="4">
    <source>
        <dbReference type="Google" id="ProtNLM"/>
    </source>
</evidence>
<reference evidence="3" key="2">
    <citation type="submission" date="2019-01" db="EMBL/GenBank/DDBJ databases">
        <title>Genome sequence of Desulfonema ishimotonii strain Tokyo 01.</title>
        <authorList>
            <person name="Fukui M."/>
        </authorList>
    </citation>
    <scope>NUCLEOTIDE SEQUENCE [LARGE SCALE GENOMIC DNA]</scope>
    <source>
        <strain evidence="3">Tokyo 01</strain>
    </source>
</reference>
<gene>
    <name evidence="2" type="ORF">DENIS_3161</name>
</gene>
<name>A0A401FYX0_9BACT</name>
<dbReference type="SUPFAM" id="SSF118001">
    <property type="entry name" value="YehU-like"/>
    <property type="match status" value="1"/>
</dbReference>
<dbReference type="Proteomes" id="UP000288096">
    <property type="component" value="Unassembled WGS sequence"/>
</dbReference>
<organism evidence="2 3">
    <name type="scientific">Desulfonema ishimotonii</name>
    <dbReference type="NCBI Taxonomy" id="45657"/>
    <lineage>
        <taxon>Bacteria</taxon>
        <taxon>Pseudomonadati</taxon>
        <taxon>Thermodesulfobacteriota</taxon>
        <taxon>Desulfobacteria</taxon>
        <taxon>Desulfobacterales</taxon>
        <taxon>Desulfococcaceae</taxon>
        <taxon>Desulfonema</taxon>
    </lineage>
</organism>
<comment type="similarity">
    <text evidence="1">Belongs to the UPF0270 family.</text>
</comment>
<sequence>MEIPYNKLDPDTLDGLIHEVVTRDGTDYGETEVPPEERKRQVMAHLRAGKAVITFDPESGTCNILLKERLG</sequence>